<dbReference type="KEGG" id="osn:115215057"/>
<dbReference type="InterPro" id="IPR018497">
    <property type="entry name" value="Peptidase_M13_C"/>
</dbReference>
<dbReference type="RefSeq" id="XP_029640057.1">
    <property type="nucleotide sequence ID" value="XM_029784197.2"/>
</dbReference>
<evidence type="ECO:0000313" key="11">
    <source>
        <dbReference type="RefSeq" id="XP_029640057.1"/>
    </source>
</evidence>
<keyword evidence="6" id="KW-0862">Zinc</keyword>
<dbReference type="SUPFAM" id="SSF55486">
    <property type="entry name" value="Metalloproteases ('zincins'), catalytic domain"/>
    <property type="match status" value="1"/>
</dbReference>
<keyword evidence="5" id="KW-0378">Hydrolase</keyword>
<evidence type="ECO:0000259" key="8">
    <source>
        <dbReference type="Pfam" id="PF01431"/>
    </source>
</evidence>
<accession>A0A6P7SNQ7</accession>
<protein>
    <submittedName>
        <fullName evidence="11">Endothelin-converting enzyme homolog isoform X1</fullName>
    </submittedName>
</protein>
<evidence type="ECO:0000256" key="5">
    <source>
        <dbReference type="ARBA" id="ARBA00022801"/>
    </source>
</evidence>
<dbReference type="CDD" id="cd08662">
    <property type="entry name" value="M13"/>
    <property type="match status" value="1"/>
</dbReference>
<dbReference type="Pfam" id="PF01431">
    <property type="entry name" value="Peptidase_M13"/>
    <property type="match status" value="1"/>
</dbReference>
<evidence type="ECO:0000256" key="1">
    <source>
        <dbReference type="ARBA" id="ARBA00001947"/>
    </source>
</evidence>
<dbReference type="InterPro" id="IPR008753">
    <property type="entry name" value="Peptidase_M13_N"/>
</dbReference>
<keyword evidence="3" id="KW-0645">Protease</keyword>
<sequence length="378" mass="43260">MYYQSSLGIGYRTSSYISSNNAKNKYAVSSDERAEDCYYIFTEDFKHALGWMFVQKYFMKNQRAAVKEVTTITNYIINAVRKLLQDNKWLGETSKRKSLEKIQQLVKIIGFNAKTMTAQNVNEFFQGMRITANNFFRNIIQIKSKSLKLSLTELREKPNRKGDDGDGIFSVNAWYDSEMNSITIPAGILRNPFFNIRSPMSLNFGGLGTILGHELMHAFDNDGTLYNAQGEYSPWLTTSAKASFERLSKELINQYSHFKIPGTSLHINGQLTLDENIADNGGIHVAYNAFLKWKSSQNVHYMLPGLPLSSDQLFFLTFAQNWCAHFSTIALRNQLRHDPHAPDMARVLLTLRNSKEFAAAYRCQSGSYMNPARKYQVW</sequence>
<comment type="cofactor">
    <cofactor evidence="1">
        <name>Zn(2+)</name>
        <dbReference type="ChEBI" id="CHEBI:29105"/>
    </cofactor>
</comment>
<dbReference type="GO" id="GO:0046872">
    <property type="term" value="F:metal ion binding"/>
    <property type="evidence" value="ECO:0007669"/>
    <property type="project" value="UniProtKB-KW"/>
</dbReference>
<dbReference type="GO" id="GO:0005886">
    <property type="term" value="C:plasma membrane"/>
    <property type="evidence" value="ECO:0007669"/>
    <property type="project" value="TreeGrafter"/>
</dbReference>
<evidence type="ECO:0000256" key="7">
    <source>
        <dbReference type="ARBA" id="ARBA00023049"/>
    </source>
</evidence>
<gene>
    <name evidence="11" type="primary">LOC115215057</name>
</gene>
<comment type="similarity">
    <text evidence="2">Belongs to the peptidase M13 family.</text>
</comment>
<evidence type="ECO:0000256" key="2">
    <source>
        <dbReference type="ARBA" id="ARBA00007357"/>
    </source>
</evidence>
<dbReference type="Gene3D" id="3.40.390.10">
    <property type="entry name" value="Collagenase (Catalytic Domain)"/>
    <property type="match status" value="1"/>
</dbReference>
<feature type="domain" description="Peptidase M13 C-terminal" evidence="8">
    <location>
        <begin position="172"/>
        <end position="376"/>
    </location>
</feature>
<dbReference type="PRINTS" id="PR00786">
    <property type="entry name" value="NEPRILYSIN"/>
</dbReference>
<dbReference type="Gene3D" id="1.10.1380.10">
    <property type="entry name" value="Neutral endopeptidase , domain2"/>
    <property type="match status" value="1"/>
</dbReference>
<dbReference type="PANTHER" id="PTHR11733">
    <property type="entry name" value="ZINC METALLOPROTEASE FAMILY M13 NEPRILYSIN-RELATED"/>
    <property type="match status" value="1"/>
</dbReference>
<organism evidence="10 11">
    <name type="scientific">Octopus sinensis</name>
    <name type="common">East Asian common octopus</name>
    <dbReference type="NCBI Taxonomy" id="2607531"/>
    <lineage>
        <taxon>Eukaryota</taxon>
        <taxon>Metazoa</taxon>
        <taxon>Spiralia</taxon>
        <taxon>Lophotrochozoa</taxon>
        <taxon>Mollusca</taxon>
        <taxon>Cephalopoda</taxon>
        <taxon>Coleoidea</taxon>
        <taxon>Octopodiformes</taxon>
        <taxon>Octopoda</taxon>
        <taxon>Incirrata</taxon>
        <taxon>Octopodidae</taxon>
        <taxon>Octopus</taxon>
    </lineage>
</organism>
<dbReference type="InterPro" id="IPR000718">
    <property type="entry name" value="Peptidase_M13"/>
</dbReference>
<dbReference type="InterPro" id="IPR042089">
    <property type="entry name" value="Peptidase_M13_dom_2"/>
</dbReference>
<evidence type="ECO:0000256" key="4">
    <source>
        <dbReference type="ARBA" id="ARBA00022723"/>
    </source>
</evidence>
<dbReference type="GO" id="GO:0016485">
    <property type="term" value="P:protein processing"/>
    <property type="evidence" value="ECO:0007669"/>
    <property type="project" value="TreeGrafter"/>
</dbReference>
<evidence type="ECO:0000256" key="6">
    <source>
        <dbReference type="ARBA" id="ARBA00022833"/>
    </source>
</evidence>
<dbReference type="AlphaFoldDB" id="A0A6P7SNQ7"/>
<keyword evidence="10" id="KW-1185">Reference proteome</keyword>
<dbReference type="Proteomes" id="UP000515154">
    <property type="component" value="Linkage group LG8"/>
</dbReference>
<name>A0A6P7SNQ7_9MOLL</name>
<dbReference type="PANTHER" id="PTHR11733:SF167">
    <property type="entry name" value="FI17812P1-RELATED"/>
    <property type="match status" value="1"/>
</dbReference>
<keyword evidence="7" id="KW-0482">Metalloprotease</keyword>
<dbReference type="PROSITE" id="PS51885">
    <property type="entry name" value="NEPRILYSIN"/>
    <property type="match status" value="1"/>
</dbReference>
<proteinExistence type="inferred from homology"/>
<feature type="domain" description="Peptidase M13 N-terminal" evidence="9">
    <location>
        <begin position="29"/>
        <end position="111"/>
    </location>
</feature>
<evidence type="ECO:0000256" key="3">
    <source>
        <dbReference type="ARBA" id="ARBA00022670"/>
    </source>
</evidence>
<evidence type="ECO:0000259" key="9">
    <source>
        <dbReference type="Pfam" id="PF05649"/>
    </source>
</evidence>
<reference evidence="11" key="1">
    <citation type="submission" date="2025-08" db="UniProtKB">
        <authorList>
            <consortium name="RefSeq"/>
        </authorList>
    </citation>
    <scope>IDENTIFICATION</scope>
</reference>
<evidence type="ECO:0000313" key="10">
    <source>
        <dbReference type="Proteomes" id="UP000515154"/>
    </source>
</evidence>
<keyword evidence="4" id="KW-0479">Metal-binding</keyword>
<dbReference type="Pfam" id="PF05649">
    <property type="entry name" value="Peptidase_M13_N"/>
    <property type="match status" value="1"/>
</dbReference>
<dbReference type="GO" id="GO:0004222">
    <property type="term" value="F:metalloendopeptidase activity"/>
    <property type="evidence" value="ECO:0007669"/>
    <property type="project" value="InterPro"/>
</dbReference>
<dbReference type="InterPro" id="IPR024079">
    <property type="entry name" value="MetalloPept_cat_dom_sf"/>
</dbReference>